<comment type="similarity">
    <text evidence="1 9 10">Belongs to the peptidase A8 family.</text>
</comment>
<reference evidence="11" key="1">
    <citation type="submission" date="2013-05" db="EMBL/GenBank/DDBJ databases">
        <title>Genome assembly of Cystobacter fuscus DSM 2262.</title>
        <authorList>
            <person name="Sharma G."/>
            <person name="Khatri I."/>
            <person name="Kaur C."/>
            <person name="Mayilraj S."/>
            <person name="Subramanian S."/>
        </authorList>
    </citation>
    <scope>NUCLEOTIDE SEQUENCE [LARGE SCALE GENOMIC DNA]</scope>
    <source>
        <strain evidence="11">DSM 2262</strain>
    </source>
</reference>
<dbReference type="GO" id="GO:0005886">
    <property type="term" value="C:plasma membrane"/>
    <property type="evidence" value="ECO:0007669"/>
    <property type="project" value="UniProtKB-SubCell"/>
</dbReference>
<name>S9P405_CYSF2</name>
<dbReference type="HAMAP" id="MF_00161">
    <property type="entry name" value="LspA"/>
    <property type="match status" value="1"/>
</dbReference>
<feature type="transmembrane region" description="Helical" evidence="9">
    <location>
        <begin position="96"/>
        <end position="116"/>
    </location>
</feature>
<gene>
    <name evidence="9" type="primary">lspA</name>
    <name evidence="11" type="ORF">D187_004440</name>
</gene>
<comment type="caution">
    <text evidence="11">The sequence shown here is derived from an EMBL/GenBank/DDBJ whole genome shotgun (WGS) entry which is preliminary data.</text>
</comment>
<dbReference type="PRINTS" id="PR00781">
    <property type="entry name" value="LIPOSIGPTASE"/>
</dbReference>
<evidence type="ECO:0000313" key="12">
    <source>
        <dbReference type="Proteomes" id="UP000011682"/>
    </source>
</evidence>
<dbReference type="InterPro" id="IPR001872">
    <property type="entry name" value="Peptidase_A8"/>
</dbReference>
<keyword evidence="6 9" id="KW-0378">Hydrolase</keyword>
<keyword evidence="7 9" id="KW-1133">Transmembrane helix</keyword>
<keyword evidence="2 9" id="KW-1003">Cell membrane</keyword>
<dbReference type="eggNOG" id="COG0597">
    <property type="taxonomic scope" value="Bacteria"/>
</dbReference>
<evidence type="ECO:0000256" key="1">
    <source>
        <dbReference type="ARBA" id="ARBA00006139"/>
    </source>
</evidence>
<organism evidence="11 12">
    <name type="scientific">Cystobacter fuscus (strain ATCC 25194 / DSM 2262 / NBRC 100088 / M29)</name>
    <dbReference type="NCBI Taxonomy" id="1242864"/>
    <lineage>
        <taxon>Bacteria</taxon>
        <taxon>Pseudomonadati</taxon>
        <taxon>Myxococcota</taxon>
        <taxon>Myxococcia</taxon>
        <taxon>Myxococcales</taxon>
        <taxon>Cystobacterineae</taxon>
        <taxon>Archangiaceae</taxon>
        <taxon>Cystobacter</taxon>
    </lineage>
</organism>
<protein>
    <recommendedName>
        <fullName evidence="9">Lipoprotein signal peptidase</fullName>
        <ecNumber evidence="9">3.4.23.36</ecNumber>
    </recommendedName>
    <alternativeName>
        <fullName evidence="9">Prolipoprotein signal peptidase</fullName>
    </alternativeName>
    <alternativeName>
        <fullName evidence="9">Signal peptidase II</fullName>
        <shortName evidence="9">SPase II</shortName>
    </alternativeName>
</protein>
<feature type="transmembrane region" description="Helical" evidence="9">
    <location>
        <begin position="128"/>
        <end position="145"/>
    </location>
</feature>
<dbReference type="NCBIfam" id="TIGR00077">
    <property type="entry name" value="lspA"/>
    <property type="match status" value="1"/>
</dbReference>
<dbReference type="PANTHER" id="PTHR33695:SF1">
    <property type="entry name" value="LIPOPROTEIN SIGNAL PEPTIDASE"/>
    <property type="match status" value="1"/>
</dbReference>
<comment type="function">
    <text evidence="9">This protein specifically catalyzes the removal of signal peptides from prolipoproteins.</text>
</comment>
<comment type="caution">
    <text evidence="9">Lacks conserved residue(s) required for the propagation of feature annotation.</text>
</comment>
<evidence type="ECO:0000256" key="4">
    <source>
        <dbReference type="ARBA" id="ARBA00022692"/>
    </source>
</evidence>
<sequence>MPRKYLLLLSVALGVIVLDQWTKYLVVRELTTRFDDRPTLGERLSAMYGDPPPQGYDGLHYRSKRHIEILPSFFRLRYAENPGAAWGLFRSLPPHIRGPLFHVVSLGAVVFITWYFSKLSGKDPKERWALWGLPLVLGGALGNYIDRIARAFVIDFLEAHWYDKAAWPSFNVADSAIVVGVGLLLVDAFVRKETPEERKSAELGS</sequence>
<dbReference type="GO" id="GO:0006508">
    <property type="term" value="P:proteolysis"/>
    <property type="evidence" value="ECO:0007669"/>
    <property type="project" value="UniProtKB-KW"/>
</dbReference>
<keyword evidence="8 9" id="KW-0472">Membrane</keyword>
<accession>S9P405</accession>
<evidence type="ECO:0000313" key="11">
    <source>
        <dbReference type="EMBL" id="EPX57906.1"/>
    </source>
</evidence>
<feature type="active site" evidence="9">
    <location>
        <position position="155"/>
    </location>
</feature>
<dbReference type="NCBIfam" id="NF011355">
    <property type="entry name" value="PRK14773.1"/>
    <property type="match status" value="1"/>
</dbReference>
<keyword evidence="12" id="KW-1185">Reference proteome</keyword>
<keyword evidence="11" id="KW-0449">Lipoprotein</keyword>
<evidence type="ECO:0000256" key="6">
    <source>
        <dbReference type="ARBA" id="ARBA00022801"/>
    </source>
</evidence>
<evidence type="ECO:0000256" key="5">
    <source>
        <dbReference type="ARBA" id="ARBA00022750"/>
    </source>
</evidence>
<dbReference type="GO" id="GO:0004190">
    <property type="term" value="F:aspartic-type endopeptidase activity"/>
    <property type="evidence" value="ECO:0007669"/>
    <property type="project" value="UniProtKB-UniRule"/>
</dbReference>
<evidence type="ECO:0000256" key="7">
    <source>
        <dbReference type="ARBA" id="ARBA00022989"/>
    </source>
</evidence>
<comment type="subcellular location">
    <subcellularLocation>
        <location evidence="9">Cell membrane</location>
        <topology evidence="9">Multi-pass membrane protein</topology>
    </subcellularLocation>
</comment>
<proteinExistence type="inferred from homology"/>
<keyword evidence="5 9" id="KW-0064">Aspartyl protease</keyword>
<dbReference type="OrthoDB" id="9810259at2"/>
<dbReference type="EMBL" id="ANAH02000028">
    <property type="protein sequence ID" value="EPX57906.1"/>
    <property type="molecule type" value="Genomic_DNA"/>
</dbReference>
<dbReference type="PANTHER" id="PTHR33695">
    <property type="entry name" value="LIPOPROTEIN SIGNAL PEPTIDASE"/>
    <property type="match status" value="1"/>
</dbReference>
<evidence type="ECO:0000256" key="10">
    <source>
        <dbReference type="RuleBase" id="RU004181"/>
    </source>
</evidence>
<evidence type="ECO:0000256" key="9">
    <source>
        <dbReference type="HAMAP-Rule" id="MF_00161"/>
    </source>
</evidence>
<evidence type="ECO:0000256" key="8">
    <source>
        <dbReference type="ARBA" id="ARBA00023136"/>
    </source>
</evidence>
<dbReference type="Proteomes" id="UP000011682">
    <property type="component" value="Unassembled WGS sequence"/>
</dbReference>
<comment type="catalytic activity">
    <reaction evidence="9">
        <text>Release of signal peptides from bacterial membrane prolipoproteins. Hydrolyzes -Xaa-Yaa-Zaa-|-(S,diacylglyceryl)Cys-, in which Xaa is hydrophobic (preferably Leu), and Yaa (Ala or Ser) and Zaa (Gly or Ala) have small, neutral side chains.</text>
        <dbReference type="EC" id="3.4.23.36"/>
    </reaction>
</comment>
<evidence type="ECO:0000256" key="2">
    <source>
        <dbReference type="ARBA" id="ARBA00022475"/>
    </source>
</evidence>
<keyword evidence="3 9" id="KW-0645">Protease</keyword>
<feature type="active site" evidence="9">
    <location>
        <position position="174"/>
    </location>
</feature>
<dbReference type="Pfam" id="PF01252">
    <property type="entry name" value="Peptidase_A8"/>
    <property type="match status" value="1"/>
</dbReference>
<dbReference type="UniPathway" id="UPA00665"/>
<evidence type="ECO:0000256" key="3">
    <source>
        <dbReference type="ARBA" id="ARBA00022670"/>
    </source>
</evidence>
<dbReference type="RefSeq" id="WP_002624685.1">
    <property type="nucleotide sequence ID" value="NZ_ANAH02000028.1"/>
</dbReference>
<comment type="pathway">
    <text evidence="9">Protein modification; lipoprotein biosynthesis (signal peptide cleavage).</text>
</comment>
<dbReference type="EC" id="3.4.23.36" evidence="9"/>
<keyword evidence="4 9" id="KW-0812">Transmembrane</keyword>
<dbReference type="AlphaFoldDB" id="S9P405"/>